<keyword evidence="1" id="KW-1133">Transmembrane helix</keyword>
<dbReference type="GO" id="GO:0006281">
    <property type="term" value="P:DNA repair"/>
    <property type="evidence" value="ECO:0007669"/>
    <property type="project" value="InterPro"/>
</dbReference>
<evidence type="ECO:0000259" key="2">
    <source>
        <dbReference type="SMART" id="SM00278"/>
    </source>
</evidence>
<dbReference type="Pfam" id="PF10531">
    <property type="entry name" value="SLBB"/>
    <property type="match status" value="1"/>
</dbReference>
<dbReference type="EMBL" id="VSSQ01003118">
    <property type="protein sequence ID" value="MPM19136.1"/>
    <property type="molecule type" value="Genomic_DNA"/>
</dbReference>
<organism evidence="3">
    <name type="scientific">bioreactor metagenome</name>
    <dbReference type="NCBI Taxonomy" id="1076179"/>
    <lineage>
        <taxon>unclassified sequences</taxon>
        <taxon>metagenomes</taxon>
        <taxon>ecological metagenomes</taxon>
    </lineage>
</organism>
<feature type="domain" description="Helix-hairpin-helix DNA-binding motif class 1" evidence="2">
    <location>
        <begin position="189"/>
        <end position="208"/>
    </location>
</feature>
<proteinExistence type="predicted"/>
<accession>A0A644XSD7</accession>
<sequence>MSLFYGGLRVNLWGKKKLIVIAALVIILAGLSIWQSTPGKLEGGVMQNGEPLAENKTKGITVYVSGEVKNPGMYEMPAGSRAQEAIKKAGGMTVNANINKVNLAKKCKDGMQINVPALNVKQAKTRTGNKQERSLTGNLNNTAVEQDNSTIVNLNSADVGELENLPGVGQATAQKIIEYRQQHRFNKIEDIMNVKGIGKAKFLKLKDYLVV</sequence>
<dbReference type="InterPro" id="IPR051675">
    <property type="entry name" value="Endo/Exo/Phosphatase_dom_1"/>
</dbReference>
<feature type="transmembrane region" description="Helical" evidence="1">
    <location>
        <begin position="18"/>
        <end position="37"/>
    </location>
</feature>
<dbReference type="InterPro" id="IPR010994">
    <property type="entry name" value="RuvA_2-like"/>
</dbReference>
<protein>
    <submittedName>
        <fullName evidence="3">ComE operon protein 1</fullName>
    </submittedName>
</protein>
<dbReference type="SMART" id="SM00278">
    <property type="entry name" value="HhH1"/>
    <property type="match status" value="2"/>
</dbReference>
<gene>
    <name evidence="3" type="primary">comEA_5</name>
    <name evidence="3" type="ORF">SDC9_65554</name>
</gene>
<evidence type="ECO:0000313" key="3">
    <source>
        <dbReference type="EMBL" id="MPM19136.1"/>
    </source>
</evidence>
<reference evidence="3" key="1">
    <citation type="submission" date="2019-08" db="EMBL/GenBank/DDBJ databases">
        <authorList>
            <person name="Kucharzyk K."/>
            <person name="Murdoch R.W."/>
            <person name="Higgins S."/>
            <person name="Loffler F."/>
        </authorList>
    </citation>
    <scope>NUCLEOTIDE SEQUENCE</scope>
</reference>
<keyword evidence="1" id="KW-0472">Membrane</keyword>
<dbReference type="Gene3D" id="3.10.20.600">
    <property type="match status" value="1"/>
</dbReference>
<comment type="caution">
    <text evidence="3">The sequence shown here is derived from an EMBL/GenBank/DDBJ whole genome shotgun (WGS) entry which is preliminary data.</text>
</comment>
<dbReference type="InterPro" id="IPR019554">
    <property type="entry name" value="Soluble_ligand-bd"/>
</dbReference>
<dbReference type="GO" id="GO:0015628">
    <property type="term" value="P:protein secretion by the type II secretion system"/>
    <property type="evidence" value="ECO:0007669"/>
    <property type="project" value="TreeGrafter"/>
</dbReference>
<name>A0A644XSD7_9ZZZZ</name>
<dbReference type="GO" id="GO:0003677">
    <property type="term" value="F:DNA binding"/>
    <property type="evidence" value="ECO:0007669"/>
    <property type="project" value="InterPro"/>
</dbReference>
<dbReference type="Pfam" id="PF12836">
    <property type="entry name" value="HHH_3"/>
    <property type="match status" value="1"/>
</dbReference>
<dbReference type="GO" id="GO:0015627">
    <property type="term" value="C:type II protein secretion system complex"/>
    <property type="evidence" value="ECO:0007669"/>
    <property type="project" value="TreeGrafter"/>
</dbReference>
<dbReference type="PANTHER" id="PTHR21180:SF32">
    <property type="entry name" value="ENDONUCLEASE_EXONUCLEASE_PHOSPHATASE FAMILY DOMAIN-CONTAINING PROTEIN 1"/>
    <property type="match status" value="1"/>
</dbReference>
<dbReference type="SUPFAM" id="SSF142984">
    <property type="entry name" value="Nqo1 middle domain-like"/>
    <property type="match status" value="1"/>
</dbReference>
<dbReference type="Gene3D" id="1.10.150.320">
    <property type="entry name" value="Photosystem II 12 kDa extrinsic protein"/>
    <property type="match status" value="1"/>
</dbReference>
<dbReference type="AlphaFoldDB" id="A0A644XSD7"/>
<feature type="domain" description="Helix-hairpin-helix DNA-binding motif class 1" evidence="2">
    <location>
        <begin position="160"/>
        <end position="179"/>
    </location>
</feature>
<dbReference type="InterPro" id="IPR003583">
    <property type="entry name" value="Hlx-hairpin-Hlx_DNA-bd_motif"/>
</dbReference>
<evidence type="ECO:0000256" key="1">
    <source>
        <dbReference type="SAM" id="Phobius"/>
    </source>
</evidence>
<keyword evidence="1" id="KW-0812">Transmembrane</keyword>
<dbReference type="SUPFAM" id="SSF47781">
    <property type="entry name" value="RuvA domain 2-like"/>
    <property type="match status" value="1"/>
</dbReference>
<dbReference type="PANTHER" id="PTHR21180">
    <property type="entry name" value="ENDONUCLEASE/EXONUCLEASE/PHOSPHATASE FAMILY DOMAIN-CONTAINING PROTEIN 1"/>
    <property type="match status" value="1"/>
</dbReference>